<organism evidence="1 2">
    <name type="scientific">Hibiscus syriacus</name>
    <name type="common">Rose of Sharon</name>
    <dbReference type="NCBI Taxonomy" id="106335"/>
    <lineage>
        <taxon>Eukaryota</taxon>
        <taxon>Viridiplantae</taxon>
        <taxon>Streptophyta</taxon>
        <taxon>Embryophyta</taxon>
        <taxon>Tracheophyta</taxon>
        <taxon>Spermatophyta</taxon>
        <taxon>Magnoliopsida</taxon>
        <taxon>eudicotyledons</taxon>
        <taxon>Gunneridae</taxon>
        <taxon>Pentapetalae</taxon>
        <taxon>rosids</taxon>
        <taxon>malvids</taxon>
        <taxon>Malvales</taxon>
        <taxon>Malvaceae</taxon>
        <taxon>Malvoideae</taxon>
        <taxon>Hibiscus</taxon>
    </lineage>
</organism>
<keyword evidence="2" id="KW-1185">Reference proteome</keyword>
<dbReference type="CDD" id="cd09272">
    <property type="entry name" value="RNase_HI_RT_Ty1"/>
    <property type="match status" value="1"/>
</dbReference>
<dbReference type="InterPro" id="IPR043502">
    <property type="entry name" value="DNA/RNA_pol_sf"/>
</dbReference>
<dbReference type="SUPFAM" id="SSF56672">
    <property type="entry name" value="DNA/RNA polymerases"/>
    <property type="match status" value="1"/>
</dbReference>
<dbReference type="Proteomes" id="UP000436088">
    <property type="component" value="Unassembled WGS sequence"/>
</dbReference>
<protein>
    <recommendedName>
        <fullName evidence="3">Reverse transcriptase Ty1/copia-type domain-containing protein</fullName>
    </recommendedName>
</protein>
<dbReference type="AlphaFoldDB" id="A0A6A3BW76"/>
<dbReference type="PANTHER" id="PTHR11439:SF467">
    <property type="entry name" value="INTEGRASE CATALYTIC DOMAIN-CONTAINING PROTEIN"/>
    <property type="match status" value="1"/>
</dbReference>
<proteinExistence type="predicted"/>
<evidence type="ECO:0000313" key="1">
    <source>
        <dbReference type="EMBL" id="KAE8719232.1"/>
    </source>
</evidence>
<dbReference type="PANTHER" id="PTHR11439">
    <property type="entry name" value="GAG-POL-RELATED RETROTRANSPOSON"/>
    <property type="match status" value="1"/>
</dbReference>
<name>A0A6A3BW76_HIBSY</name>
<comment type="caution">
    <text evidence="1">The sequence shown here is derived from an EMBL/GenBank/DDBJ whole genome shotgun (WGS) entry which is preliminary data.</text>
</comment>
<sequence length="299" mass="33308">MKGQYHFPTTTGCEFLHDDGKSNCGSRARRMALSPGASPKVKFRGLEVHACQPSLFKNPGGTPSGATDLATKLPRLIRQISNCWFYVDDILVTESSKVHIQGVIDELLEKYNMFSAKAVDTPIPVAPKLSKVDAGTCVDAQRHRSAVGALLYVCHTRPDIAFAVHKVAQFMLQPCEAHWTAVKRIFRYLKGTLDFGLCIAPQHGPISFRAFTDADWENDPDNRRSISGYCLFLENHLVFWNSRKQRSVSRSTAEAEYKSLADATSEVVWTKSLPADMGVRFDHPPTIWCDNTSTVAMVE</sequence>
<dbReference type="EMBL" id="VEPZ02000792">
    <property type="protein sequence ID" value="KAE8719232.1"/>
    <property type="molecule type" value="Genomic_DNA"/>
</dbReference>
<gene>
    <name evidence="1" type="ORF">F3Y22_tig00109972pilonHSYRG00293</name>
</gene>
<accession>A0A6A3BW76</accession>
<evidence type="ECO:0000313" key="2">
    <source>
        <dbReference type="Proteomes" id="UP000436088"/>
    </source>
</evidence>
<reference evidence="1" key="1">
    <citation type="submission" date="2019-09" db="EMBL/GenBank/DDBJ databases">
        <title>Draft genome information of white flower Hibiscus syriacus.</title>
        <authorList>
            <person name="Kim Y.-M."/>
        </authorList>
    </citation>
    <scope>NUCLEOTIDE SEQUENCE [LARGE SCALE GENOMIC DNA]</scope>
    <source>
        <strain evidence="1">YM2019G1</strain>
    </source>
</reference>
<evidence type="ECO:0008006" key="3">
    <source>
        <dbReference type="Google" id="ProtNLM"/>
    </source>
</evidence>